<feature type="non-terminal residue" evidence="4">
    <location>
        <position position="1"/>
    </location>
</feature>
<evidence type="ECO:0000256" key="2">
    <source>
        <dbReference type="SAM" id="MobiDB-lite"/>
    </source>
</evidence>
<feature type="transmembrane region" description="Helical" evidence="3">
    <location>
        <begin position="164"/>
        <end position="181"/>
    </location>
</feature>
<name>A0A3E2GUP3_SCYLI</name>
<evidence type="ECO:0000256" key="1">
    <source>
        <dbReference type="ARBA" id="ARBA00035112"/>
    </source>
</evidence>
<dbReference type="GO" id="GO:0043386">
    <property type="term" value="P:mycotoxin biosynthetic process"/>
    <property type="evidence" value="ECO:0007669"/>
    <property type="project" value="InterPro"/>
</dbReference>
<dbReference type="Proteomes" id="UP000258309">
    <property type="component" value="Unassembled WGS sequence"/>
</dbReference>
<evidence type="ECO:0000313" key="5">
    <source>
        <dbReference type="Proteomes" id="UP000258309"/>
    </source>
</evidence>
<proteinExistence type="inferred from homology"/>
<accession>A0A3E2GUP3</accession>
<dbReference type="AlphaFoldDB" id="A0A3E2GUP3"/>
<comment type="similarity">
    <text evidence="1">Belongs to the ustYa family.</text>
</comment>
<comment type="caution">
    <text evidence="4">The sequence shown here is derived from an EMBL/GenBank/DDBJ whole genome shotgun (WGS) entry which is preliminary data.</text>
</comment>
<keyword evidence="3" id="KW-1133">Transmembrane helix</keyword>
<dbReference type="PANTHER" id="PTHR35896">
    <property type="entry name" value="IG-LIKE DOMAIN-CONTAINING PROTEIN"/>
    <property type="match status" value="1"/>
</dbReference>
<dbReference type="EMBL" id="NCSJ02000406">
    <property type="protein sequence ID" value="RFU24747.1"/>
    <property type="molecule type" value="Genomic_DNA"/>
</dbReference>
<keyword evidence="3" id="KW-0472">Membrane</keyword>
<keyword evidence="3" id="KW-0812">Transmembrane</keyword>
<dbReference type="STRING" id="5539.A0A3E2GUP3"/>
<keyword evidence="5" id="KW-1185">Reference proteome</keyword>
<protein>
    <submittedName>
        <fullName evidence="4">Uncharacterized protein</fullName>
    </submittedName>
</protein>
<feature type="non-terminal residue" evidence="4">
    <location>
        <position position="434"/>
    </location>
</feature>
<dbReference type="InterPro" id="IPR053008">
    <property type="entry name" value="Phomopsin_biosynth_assoc"/>
</dbReference>
<dbReference type="PANTHER" id="PTHR35896:SF3">
    <property type="entry name" value="MAJOR FACILITATOR SUPERFAMILY TRANSPORTER"/>
    <property type="match status" value="1"/>
</dbReference>
<reference evidence="4 5" key="1">
    <citation type="submission" date="2018-05" db="EMBL/GenBank/DDBJ databases">
        <title>Draft genome sequence of Scytalidium lignicola DSM 105466, a ubiquitous saprotrophic fungus.</title>
        <authorList>
            <person name="Buettner E."/>
            <person name="Gebauer A.M."/>
            <person name="Hofrichter M."/>
            <person name="Liers C."/>
            <person name="Kellner H."/>
        </authorList>
    </citation>
    <scope>NUCLEOTIDE SEQUENCE [LARGE SCALE GENOMIC DNA]</scope>
    <source>
        <strain evidence="4 5">DSM 105466</strain>
    </source>
</reference>
<feature type="transmembrane region" description="Helical" evidence="3">
    <location>
        <begin position="254"/>
        <end position="274"/>
    </location>
</feature>
<evidence type="ECO:0000313" key="4">
    <source>
        <dbReference type="EMBL" id="RFU24747.1"/>
    </source>
</evidence>
<dbReference type="Pfam" id="PF11807">
    <property type="entry name" value="UstYa"/>
    <property type="match status" value="1"/>
</dbReference>
<gene>
    <name evidence="4" type="ORF">B7463_g11597</name>
</gene>
<evidence type="ECO:0000256" key="3">
    <source>
        <dbReference type="SAM" id="Phobius"/>
    </source>
</evidence>
<dbReference type="InterPro" id="IPR021765">
    <property type="entry name" value="UstYa-like"/>
</dbReference>
<feature type="region of interest" description="Disordered" evidence="2">
    <location>
        <begin position="1"/>
        <end position="29"/>
    </location>
</feature>
<feature type="transmembrane region" description="Helical" evidence="3">
    <location>
        <begin position="52"/>
        <end position="71"/>
    </location>
</feature>
<dbReference type="OrthoDB" id="3501153at2759"/>
<sequence>MNSPVSWGKHTQKASQTYHPLVSSPDSSYSEDSEVELKVIPGPQYTTWRRKLYGIIIFLAVLVVALGTYVANLHAMEDHGIGPKPIECLCGSSTSEAETLGCKYDSLAACWLPMHCHDDELTAEFEHAGDRPNGEWTYWADSNGTRRMTLEEVGLLANLPKPHAMFYSTFGWHVAHCAFYWRKEFRMRAKGLMLENRYSQLKFTTNMYTKLPEKDFDESSTESLPTSQYTRTRSISLKTFTFRSLRSRFTPERLIILVLLGILIPCLPLAIFSAQCPQQTEFSIKKFGGNTDYMTLDHRKDVLWEALTVNDTSGHGGLIWASDGNLDGKETVGMISMFHQLHCLAGLRMALQASSEGKFVGIDQDDDLHWPHCMDYLRQTLLCNADSTIERPPVINGTLQHFINGADDTRKCGQSALLYDRVLKKGYHTSLPNN</sequence>
<organism evidence="4 5">
    <name type="scientific">Scytalidium lignicola</name>
    <name type="common">Hyphomycete</name>
    <dbReference type="NCBI Taxonomy" id="5539"/>
    <lineage>
        <taxon>Eukaryota</taxon>
        <taxon>Fungi</taxon>
        <taxon>Dikarya</taxon>
        <taxon>Ascomycota</taxon>
        <taxon>Pezizomycotina</taxon>
        <taxon>Leotiomycetes</taxon>
        <taxon>Leotiomycetes incertae sedis</taxon>
        <taxon>Scytalidium</taxon>
    </lineage>
</organism>